<organism evidence="1 2">
    <name type="scientific">Bergeyella cardium</name>
    <dbReference type="NCBI Taxonomy" id="1585976"/>
    <lineage>
        <taxon>Bacteria</taxon>
        <taxon>Pseudomonadati</taxon>
        <taxon>Bacteroidota</taxon>
        <taxon>Flavobacteriia</taxon>
        <taxon>Flavobacteriales</taxon>
        <taxon>Weeksellaceae</taxon>
        <taxon>Bergeyella</taxon>
    </lineage>
</organism>
<evidence type="ECO:0000313" key="2">
    <source>
        <dbReference type="Proteomes" id="UP000464318"/>
    </source>
</evidence>
<keyword evidence="2" id="KW-1185">Reference proteome</keyword>
<reference evidence="1 2" key="1">
    <citation type="submission" date="2018-04" db="EMBL/GenBank/DDBJ databases">
        <title>Characteristic and Complete Genome Sequencing of A Novel Member of Infective Endocarditis Causative Bacteria: Bergeyella cardium QL-PH.</title>
        <authorList>
            <person name="Pan H."/>
            <person name="Sun E."/>
            <person name="Zhang Y."/>
        </authorList>
    </citation>
    <scope>NUCLEOTIDE SEQUENCE [LARGE SCALE GENOMIC DNA]</scope>
    <source>
        <strain evidence="1 2">HPQL</strain>
    </source>
</reference>
<dbReference type="KEGG" id="bcad:DBX24_07590"/>
<dbReference type="Proteomes" id="UP000464318">
    <property type="component" value="Chromosome"/>
</dbReference>
<sequence>MLFPREHIKQVQKILAILLLSIFTFANYGINYTDLHHHHEEELEYKYDHHKGAFQAKEDCIICNFHFLQYTPLLAEYINIKNHTEHKFIPVPEYYCSNYFSEFQFLIQQRGPPIA</sequence>
<accession>A0A6P1QUD2</accession>
<protein>
    <submittedName>
        <fullName evidence="1">Uncharacterized protein</fullName>
    </submittedName>
</protein>
<dbReference type="EMBL" id="CP029149">
    <property type="protein sequence ID" value="QHN65752.1"/>
    <property type="molecule type" value="Genomic_DNA"/>
</dbReference>
<proteinExistence type="predicted"/>
<evidence type="ECO:0000313" key="1">
    <source>
        <dbReference type="EMBL" id="QHN65752.1"/>
    </source>
</evidence>
<dbReference type="RefSeq" id="WP_160224472.1">
    <property type="nucleotide sequence ID" value="NZ_CP114055.2"/>
</dbReference>
<gene>
    <name evidence="1" type="ORF">DBX24_07590</name>
</gene>
<dbReference type="AlphaFoldDB" id="A0A6P1QUD2"/>
<name>A0A6P1QUD2_9FLAO</name>